<dbReference type="PANTHER" id="PTHR43738">
    <property type="entry name" value="ABC TRANSPORTER, MEMBRANE PROTEIN"/>
    <property type="match status" value="1"/>
</dbReference>
<comment type="subcellular location">
    <subcellularLocation>
        <location evidence="1">Cell membrane</location>
        <topology evidence="1">Multi-pass membrane protein</topology>
    </subcellularLocation>
</comment>
<keyword evidence="4 7" id="KW-0812">Transmembrane</keyword>
<evidence type="ECO:0000256" key="7">
    <source>
        <dbReference type="SAM" id="Phobius"/>
    </source>
</evidence>
<evidence type="ECO:0000259" key="8">
    <source>
        <dbReference type="Pfam" id="PF02687"/>
    </source>
</evidence>
<evidence type="ECO:0000256" key="5">
    <source>
        <dbReference type="ARBA" id="ARBA00022989"/>
    </source>
</evidence>
<dbReference type="Pfam" id="PF02687">
    <property type="entry name" value="FtsX"/>
    <property type="match status" value="1"/>
</dbReference>
<dbReference type="EMBL" id="CP020612">
    <property type="protein sequence ID" value="ARJ69709.1"/>
    <property type="molecule type" value="Genomic_DNA"/>
</dbReference>
<dbReference type="InterPro" id="IPR051125">
    <property type="entry name" value="ABC-4/HrtB_transporter"/>
</dbReference>
<proteinExistence type="predicted"/>
<accession>A0A1W6CY46</accession>
<keyword evidence="6 7" id="KW-0472">Membrane</keyword>
<feature type="transmembrane region" description="Helical" evidence="7">
    <location>
        <begin position="117"/>
        <end position="140"/>
    </location>
</feature>
<dbReference type="KEGG" id="pcon:B0A89_08825"/>
<reference evidence="9 10" key="1">
    <citation type="submission" date="2017-03" db="EMBL/GenBank/DDBJ databases">
        <title>Genome sequence of Paracoccus contaminans isolated from a water microcosm.</title>
        <authorList>
            <person name="Aurass P."/>
            <person name="Karste S."/>
            <person name="Trost E."/>
            <person name="Glaeser S.P."/>
            <person name="Kaempfer P."/>
            <person name="Flieger A."/>
        </authorList>
    </citation>
    <scope>NUCLEOTIDE SEQUENCE [LARGE SCALE GENOMIC DNA]</scope>
    <source>
        <strain evidence="10">RKI 16-01929T\LMG 29738T\CCM 8701T\CIP 111112T</strain>
    </source>
</reference>
<dbReference type="AlphaFoldDB" id="A0A1W6CY46"/>
<dbReference type="Proteomes" id="UP000193017">
    <property type="component" value="Chromosome"/>
</dbReference>
<dbReference type="STRING" id="1945662.B0A89_08825"/>
<feature type="transmembrane region" description="Helical" evidence="7">
    <location>
        <begin position="65"/>
        <end position="90"/>
    </location>
</feature>
<evidence type="ECO:0000256" key="2">
    <source>
        <dbReference type="ARBA" id="ARBA00022448"/>
    </source>
</evidence>
<keyword evidence="10" id="KW-1185">Reference proteome</keyword>
<dbReference type="RefSeq" id="WP_085377825.1">
    <property type="nucleotide sequence ID" value="NZ_CP020612.1"/>
</dbReference>
<feature type="domain" description="ABC3 transporter permease C-terminal" evidence="8">
    <location>
        <begin position="70"/>
        <end position="178"/>
    </location>
</feature>
<organism evidence="9 10">
    <name type="scientific">Paracoccus contaminans</name>
    <dbReference type="NCBI Taxonomy" id="1945662"/>
    <lineage>
        <taxon>Bacteria</taxon>
        <taxon>Pseudomonadati</taxon>
        <taxon>Pseudomonadota</taxon>
        <taxon>Alphaproteobacteria</taxon>
        <taxon>Rhodobacterales</taxon>
        <taxon>Paracoccaceae</taxon>
        <taxon>Paracoccus</taxon>
    </lineage>
</organism>
<dbReference type="PANTHER" id="PTHR43738:SF1">
    <property type="entry name" value="HEMIN TRANSPORT SYSTEM PERMEASE PROTEIN HRTB-RELATED"/>
    <property type="match status" value="1"/>
</dbReference>
<evidence type="ECO:0000256" key="4">
    <source>
        <dbReference type="ARBA" id="ARBA00022692"/>
    </source>
</evidence>
<sequence length="185" mass="19375">MPTAWAGGGAPAFYLVRLRPGADPEAVARRLTDVVPIPEYRVWPPGELSASTVRYWALESGAGTLFLASSAIALVITLMVVSQTLGAAVAGAMREYAALRAYGIGFRSVQRVVMKQGLYVCAAALALTAAASAAVLWFLHLRGVASEMPLPLAGAVGAGLALTVVVSNLFALRRLRRADPASLLR</sequence>
<dbReference type="OrthoDB" id="180999at2"/>
<evidence type="ECO:0000256" key="6">
    <source>
        <dbReference type="ARBA" id="ARBA00023136"/>
    </source>
</evidence>
<name>A0A1W6CY46_9RHOB</name>
<gene>
    <name evidence="9" type="ORF">B0A89_08825</name>
</gene>
<evidence type="ECO:0000313" key="9">
    <source>
        <dbReference type="EMBL" id="ARJ69709.1"/>
    </source>
</evidence>
<evidence type="ECO:0000256" key="1">
    <source>
        <dbReference type="ARBA" id="ARBA00004651"/>
    </source>
</evidence>
<dbReference type="GO" id="GO:0005886">
    <property type="term" value="C:plasma membrane"/>
    <property type="evidence" value="ECO:0007669"/>
    <property type="project" value="UniProtKB-SubCell"/>
</dbReference>
<protein>
    <recommendedName>
        <fullName evidence="8">ABC3 transporter permease C-terminal domain-containing protein</fullName>
    </recommendedName>
</protein>
<keyword evidence="5 7" id="KW-1133">Transmembrane helix</keyword>
<dbReference type="InterPro" id="IPR003838">
    <property type="entry name" value="ABC3_permease_C"/>
</dbReference>
<evidence type="ECO:0000313" key="10">
    <source>
        <dbReference type="Proteomes" id="UP000193017"/>
    </source>
</evidence>
<feature type="transmembrane region" description="Helical" evidence="7">
    <location>
        <begin position="152"/>
        <end position="172"/>
    </location>
</feature>
<keyword evidence="2" id="KW-0813">Transport</keyword>
<evidence type="ECO:0000256" key="3">
    <source>
        <dbReference type="ARBA" id="ARBA00022475"/>
    </source>
</evidence>
<keyword evidence="3" id="KW-1003">Cell membrane</keyword>